<keyword evidence="3" id="KW-0540">Nuclease</keyword>
<dbReference type="CDD" id="cd00085">
    <property type="entry name" value="HNHc"/>
    <property type="match status" value="1"/>
</dbReference>
<reference evidence="4" key="1">
    <citation type="journal article" date="2019" name="Int. J. Syst. Evol. Microbiol.">
        <title>The Global Catalogue of Microorganisms (GCM) 10K type strain sequencing project: providing services to taxonomists for standard genome sequencing and annotation.</title>
        <authorList>
            <consortium name="The Broad Institute Genomics Platform"/>
            <consortium name="The Broad Institute Genome Sequencing Center for Infectious Disease"/>
            <person name="Wu L."/>
            <person name="Ma J."/>
        </authorList>
    </citation>
    <scope>NUCLEOTIDE SEQUENCE [LARGE SCALE GENOMIC DNA]</scope>
    <source>
        <strain evidence="4">CGMCC 1.10698</strain>
    </source>
</reference>
<evidence type="ECO:0000259" key="2">
    <source>
        <dbReference type="SMART" id="SM00507"/>
    </source>
</evidence>
<evidence type="ECO:0000313" key="3">
    <source>
        <dbReference type="EMBL" id="MFC4264417.1"/>
    </source>
</evidence>
<keyword evidence="4" id="KW-1185">Reference proteome</keyword>
<gene>
    <name evidence="3" type="ORF">ACFOW9_02235</name>
</gene>
<feature type="compositionally biased region" description="Basic residues" evidence="1">
    <location>
        <begin position="92"/>
        <end position="102"/>
    </location>
</feature>
<keyword evidence="3" id="KW-0378">Hydrolase</keyword>
<sequence>MGRTHRFYSAAQRKLLAARDKGCSFPDCTATIYQCEAHHVHSWQDGGETDVATGALLCQVHHTLIHTGSWTASMIGGVPNYTPSYRIDPTRTPRHNSYHHATPRTPKTL</sequence>
<name>A0ABV8QW58_9MICC</name>
<dbReference type="RefSeq" id="WP_345384971.1">
    <property type="nucleotide sequence ID" value="NZ_BAABLL010000001.1"/>
</dbReference>
<accession>A0ABV8QW58</accession>
<protein>
    <submittedName>
        <fullName evidence="3">HNH endonuclease signature motif containing protein</fullName>
    </submittedName>
</protein>
<comment type="caution">
    <text evidence="3">The sequence shown here is derived from an EMBL/GenBank/DDBJ whole genome shotgun (WGS) entry which is preliminary data.</text>
</comment>
<proteinExistence type="predicted"/>
<dbReference type="Proteomes" id="UP001595773">
    <property type="component" value="Unassembled WGS sequence"/>
</dbReference>
<dbReference type="InterPro" id="IPR003615">
    <property type="entry name" value="HNH_nuc"/>
</dbReference>
<feature type="domain" description="HNH nuclease" evidence="2">
    <location>
        <begin position="11"/>
        <end position="63"/>
    </location>
</feature>
<evidence type="ECO:0000313" key="4">
    <source>
        <dbReference type="Proteomes" id="UP001595773"/>
    </source>
</evidence>
<dbReference type="GO" id="GO:0004519">
    <property type="term" value="F:endonuclease activity"/>
    <property type="evidence" value="ECO:0007669"/>
    <property type="project" value="UniProtKB-KW"/>
</dbReference>
<evidence type="ECO:0000256" key="1">
    <source>
        <dbReference type="SAM" id="MobiDB-lite"/>
    </source>
</evidence>
<keyword evidence="3" id="KW-0255">Endonuclease</keyword>
<feature type="region of interest" description="Disordered" evidence="1">
    <location>
        <begin position="86"/>
        <end position="109"/>
    </location>
</feature>
<dbReference type="EMBL" id="JBHSCQ010000004">
    <property type="protein sequence ID" value="MFC4264417.1"/>
    <property type="molecule type" value="Genomic_DNA"/>
</dbReference>
<organism evidence="3 4">
    <name type="scientific">Arthrobacter cryoconiti</name>
    <dbReference type="NCBI Taxonomy" id="748907"/>
    <lineage>
        <taxon>Bacteria</taxon>
        <taxon>Bacillati</taxon>
        <taxon>Actinomycetota</taxon>
        <taxon>Actinomycetes</taxon>
        <taxon>Micrococcales</taxon>
        <taxon>Micrococcaceae</taxon>
        <taxon>Arthrobacter</taxon>
    </lineage>
</organism>
<dbReference type="SMART" id="SM00507">
    <property type="entry name" value="HNHc"/>
    <property type="match status" value="1"/>
</dbReference>